<comment type="caution">
    <text evidence="1">The sequence shown here is derived from an EMBL/GenBank/DDBJ whole genome shotgun (WGS) entry which is preliminary data.</text>
</comment>
<dbReference type="PATRIC" id="fig|1191460.12.peg.1613"/>
<gene>
    <name evidence="1" type="ORF">F959_01628</name>
</gene>
<keyword evidence="2" id="KW-1185">Reference proteome</keyword>
<dbReference type="GeneID" id="58194507"/>
<accession>N9A180</accession>
<evidence type="ECO:0000313" key="2">
    <source>
        <dbReference type="Proteomes" id="UP000018445"/>
    </source>
</evidence>
<evidence type="ECO:0000313" key="1">
    <source>
        <dbReference type="EMBL" id="ENV37505.1"/>
    </source>
</evidence>
<dbReference type="Proteomes" id="UP000018445">
    <property type="component" value="Unassembled WGS sequence"/>
</dbReference>
<name>N9A180_ACIVR</name>
<dbReference type="HOGENOM" id="CLU_1631812_0_0_6"/>
<sequence>MIQKHLQETEQTETNSKQFTKGARVYVDFISDSRTEFSGKQIKGFARVDRHENGYVYGQLEQGTPFMCPEKYVELTPQEYIKQLRLEFEQWLRNQEQYSILIQQYGNDVFIYDAIDGYQKLAISLAFELWKMLHLCREENKVLLKKLSIPASATEKTNLVKAGGNHE</sequence>
<dbReference type="OrthoDB" id="6711576at2"/>
<reference evidence="1 2" key="1">
    <citation type="submission" date="2013-02" db="EMBL/GenBank/DDBJ databases">
        <title>The Genome Sequence of Acinetobacter venetianus CIP 110063.</title>
        <authorList>
            <consortium name="The Broad Institute Genome Sequencing Platform"/>
            <consortium name="The Broad Institute Genome Sequencing Center for Infectious Disease"/>
            <person name="Cerqueira G."/>
            <person name="Feldgarden M."/>
            <person name="Courvalin P."/>
            <person name="Perichon B."/>
            <person name="Grillot-Courvalin C."/>
            <person name="Clermont D."/>
            <person name="Rocha E."/>
            <person name="Yoon E.-J."/>
            <person name="Nemec A."/>
            <person name="Walker B."/>
            <person name="Young S.K."/>
            <person name="Zeng Q."/>
            <person name="Gargeya S."/>
            <person name="Fitzgerald M."/>
            <person name="Haas B."/>
            <person name="Abouelleil A."/>
            <person name="Alvarado L."/>
            <person name="Arachchi H.M."/>
            <person name="Berlin A.M."/>
            <person name="Chapman S.B."/>
            <person name="Dewar J."/>
            <person name="Goldberg J."/>
            <person name="Griggs A."/>
            <person name="Gujja S."/>
            <person name="Hansen M."/>
            <person name="Howarth C."/>
            <person name="Imamovic A."/>
            <person name="Larimer J."/>
            <person name="McCowan C."/>
            <person name="Murphy C."/>
            <person name="Neiman D."/>
            <person name="Pearson M."/>
            <person name="Priest M."/>
            <person name="Roberts A."/>
            <person name="Saif S."/>
            <person name="Shea T."/>
            <person name="Sisk P."/>
            <person name="Sykes S."/>
            <person name="Wortman J."/>
            <person name="Nusbaum C."/>
            <person name="Birren B."/>
        </authorList>
    </citation>
    <scope>NUCLEOTIDE SEQUENCE [LARGE SCALE GENOMIC DNA]</scope>
    <source>
        <strain evidence="2">ATCC 31012 / DSM 23050 / BCRC 14357 / CCUG 45561 / CIP 110063 / KCTC 2702 / LMG 19082 / RAG-1</strain>
    </source>
</reference>
<protein>
    <submittedName>
        <fullName evidence="1">Uncharacterized protein</fullName>
    </submittedName>
</protein>
<organism evidence="1 2">
    <name type="scientific">Acinetobacter venetianus (strain ATCC 31012 / DSM 23050 / BCRC 14357 / CCUG 45561 / CIP 110063 / KCTC 2702 / LMG 19082 / RAG-1)</name>
    <dbReference type="NCBI Taxonomy" id="1191460"/>
    <lineage>
        <taxon>Bacteria</taxon>
        <taxon>Pseudomonadati</taxon>
        <taxon>Pseudomonadota</taxon>
        <taxon>Gammaproteobacteria</taxon>
        <taxon>Moraxellales</taxon>
        <taxon>Moraxellaceae</taxon>
        <taxon>Acinetobacter</taxon>
    </lineage>
</organism>
<dbReference type="EMBL" id="APPO01000011">
    <property type="protein sequence ID" value="ENV37505.1"/>
    <property type="molecule type" value="Genomic_DNA"/>
</dbReference>
<proteinExistence type="predicted"/>
<dbReference type="AlphaFoldDB" id="N9A180"/>
<dbReference type="RefSeq" id="WP_004878973.1">
    <property type="nucleotide sequence ID" value="NZ_AKIQ01000062.1"/>
</dbReference>